<dbReference type="InterPro" id="IPR016437">
    <property type="entry name" value="MCT-1/Tma20"/>
</dbReference>
<dbReference type="FunFam" id="3.10.400.20:FF:000001">
    <property type="entry name" value="Malignant T-cell-amplified sequence 1"/>
    <property type="match status" value="1"/>
</dbReference>
<gene>
    <name evidence="6" type="ORF">HOLleu_30539</name>
</gene>
<dbReference type="NCBIfam" id="TIGR00451">
    <property type="entry name" value="unchar_dom_2"/>
    <property type="match status" value="1"/>
</dbReference>
<dbReference type="CDD" id="cd21155">
    <property type="entry name" value="PUA_MCTS-1-like"/>
    <property type="match status" value="1"/>
</dbReference>
<evidence type="ECO:0000259" key="5">
    <source>
        <dbReference type="SMART" id="SM00359"/>
    </source>
</evidence>
<dbReference type="PANTHER" id="PTHR22798">
    <property type="entry name" value="MCT-1 PROTEIN"/>
    <property type="match status" value="1"/>
</dbReference>
<dbReference type="PROSITE" id="PS50890">
    <property type="entry name" value="PUA"/>
    <property type="match status" value="1"/>
</dbReference>
<accession>A0A9Q1H0K9</accession>
<feature type="domain" description="PUA" evidence="5">
    <location>
        <begin position="92"/>
        <end position="170"/>
    </location>
</feature>
<dbReference type="CDD" id="cd11609">
    <property type="entry name" value="MCT1_N"/>
    <property type="match status" value="1"/>
</dbReference>
<dbReference type="GO" id="GO:0001731">
    <property type="term" value="P:formation of translation preinitiation complex"/>
    <property type="evidence" value="ECO:0007669"/>
    <property type="project" value="TreeGrafter"/>
</dbReference>
<evidence type="ECO:0000256" key="3">
    <source>
        <dbReference type="ARBA" id="ARBA00022490"/>
    </source>
</evidence>
<proteinExistence type="inferred from homology"/>
<dbReference type="Pfam" id="PF17832">
    <property type="entry name" value="Pre-PUA"/>
    <property type="match status" value="1"/>
</dbReference>
<dbReference type="InterPro" id="IPR041366">
    <property type="entry name" value="Pre-PUA"/>
</dbReference>
<organism evidence="6 7">
    <name type="scientific">Holothuria leucospilota</name>
    <name type="common">Black long sea cucumber</name>
    <name type="synonym">Mertensiothuria leucospilota</name>
    <dbReference type="NCBI Taxonomy" id="206669"/>
    <lineage>
        <taxon>Eukaryota</taxon>
        <taxon>Metazoa</taxon>
        <taxon>Echinodermata</taxon>
        <taxon>Eleutherozoa</taxon>
        <taxon>Echinozoa</taxon>
        <taxon>Holothuroidea</taxon>
        <taxon>Aspidochirotacea</taxon>
        <taxon>Aspidochirotida</taxon>
        <taxon>Holothuriidae</taxon>
        <taxon>Holothuria</taxon>
    </lineage>
</organism>
<sequence length="180" mass="20370">MFKKFTESENVSGVTQVKSSVIRNIRADLLEKYPPLKEYADVILPKKGSYKMVKCHERIEIIAVNGEPIFFRQRDDFYPTLRLLHKYPVLLPEQRVDKGAIRFILSGANIMCRGLTSPGATLSPAEKDDVVAVMAEGKEHALAIGIMKMSSEEIEKVNKDIGIDLLHYLNDGLWHLTDIK</sequence>
<dbReference type="SUPFAM" id="SSF88697">
    <property type="entry name" value="PUA domain-like"/>
    <property type="match status" value="1"/>
</dbReference>
<dbReference type="Pfam" id="PF01472">
    <property type="entry name" value="PUA"/>
    <property type="match status" value="1"/>
</dbReference>
<evidence type="ECO:0000313" key="7">
    <source>
        <dbReference type="Proteomes" id="UP001152320"/>
    </source>
</evidence>
<name>A0A9Q1H0K9_HOLLE</name>
<evidence type="ECO:0000256" key="4">
    <source>
        <dbReference type="PIRNR" id="PIRNR005067"/>
    </source>
</evidence>
<comment type="caution">
    <text evidence="6">The sequence shown here is derived from an EMBL/GenBank/DDBJ whole genome shotgun (WGS) entry which is preliminary data.</text>
</comment>
<dbReference type="OrthoDB" id="10249667at2759"/>
<dbReference type="GO" id="GO:0002188">
    <property type="term" value="P:translation reinitiation"/>
    <property type="evidence" value="ECO:0007669"/>
    <property type="project" value="UniProtKB-ARBA"/>
</dbReference>
<dbReference type="GO" id="GO:0005737">
    <property type="term" value="C:cytoplasm"/>
    <property type="evidence" value="ECO:0007669"/>
    <property type="project" value="UniProtKB-SubCell"/>
</dbReference>
<protein>
    <submittedName>
        <fullName evidence="6">Malignant T-cell-amplified sequence 1</fullName>
    </submittedName>
</protein>
<dbReference type="Gene3D" id="3.10.400.20">
    <property type="match status" value="1"/>
</dbReference>
<dbReference type="PIRSF" id="PIRSF005067">
    <property type="entry name" value="Tma_RNA-bind_prd"/>
    <property type="match status" value="1"/>
</dbReference>
<evidence type="ECO:0000256" key="1">
    <source>
        <dbReference type="ARBA" id="ARBA00004496"/>
    </source>
</evidence>
<dbReference type="Proteomes" id="UP001152320">
    <property type="component" value="Chromosome 15"/>
</dbReference>
<dbReference type="InterPro" id="IPR004521">
    <property type="entry name" value="Uncharacterised_CHP00451"/>
</dbReference>
<dbReference type="AlphaFoldDB" id="A0A9Q1H0K9"/>
<keyword evidence="3 4" id="KW-0963">Cytoplasm</keyword>
<comment type="subcellular location">
    <subcellularLocation>
        <location evidence="1 4">Cytoplasm</location>
    </subcellularLocation>
</comment>
<dbReference type="GO" id="GO:0003723">
    <property type="term" value="F:RNA binding"/>
    <property type="evidence" value="ECO:0007669"/>
    <property type="project" value="InterPro"/>
</dbReference>
<dbReference type="SMART" id="SM00359">
    <property type="entry name" value="PUA"/>
    <property type="match status" value="1"/>
</dbReference>
<dbReference type="InterPro" id="IPR002478">
    <property type="entry name" value="PUA"/>
</dbReference>
<comment type="similarity">
    <text evidence="2">Belongs to the MCTS1 family.</text>
</comment>
<dbReference type="PANTHER" id="PTHR22798:SF0">
    <property type="entry name" value="MALIGNANT T-CELL-AMPLIFIED SEQUENCE 1"/>
    <property type="match status" value="1"/>
</dbReference>
<dbReference type="InterPro" id="IPR015947">
    <property type="entry name" value="PUA-like_sf"/>
</dbReference>
<evidence type="ECO:0000313" key="6">
    <source>
        <dbReference type="EMBL" id="KAJ8028335.1"/>
    </source>
</evidence>
<dbReference type="EMBL" id="JAIZAY010000015">
    <property type="protein sequence ID" value="KAJ8028335.1"/>
    <property type="molecule type" value="Genomic_DNA"/>
</dbReference>
<evidence type="ECO:0000256" key="2">
    <source>
        <dbReference type="ARBA" id="ARBA00008955"/>
    </source>
</evidence>
<keyword evidence="7" id="KW-1185">Reference proteome</keyword>
<reference evidence="6" key="1">
    <citation type="submission" date="2021-10" db="EMBL/GenBank/DDBJ databases">
        <title>Tropical sea cucumber genome reveals ecological adaptation and Cuvierian tubules defense mechanism.</title>
        <authorList>
            <person name="Chen T."/>
        </authorList>
    </citation>
    <scope>NUCLEOTIDE SEQUENCE</scope>
    <source>
        <strain evidence="6">Nanhai2018</strain>
        <tissue evidence="6">Muscle</tissue>
    </source>
</reference>